<dbReference type="AlphaFoldDB" id="A0A8B9XTE5"/>
<feature type="transmembrane region" description="Helical" evidence="3">
    <location>
        <begin position="292"/>
        <end position="314"/>
    </location>
</feature>
<dbReference type="InterPro" id="IPR013106">
    <property type="entry name" value="Ig_V-set"/>
</dbReference>
<keyword evidence="3" id="KW-0472">Membrane</keyword>
<dbReference type="GO" id="GO:0019815">
    <property type="term" value="C:B cell receptor complex"/>
    <property type="evidence" value="ECO:0007669"/>
    <property type="project" value="TreeGrafter"/>
</dbReference>
<feature type="region of interest" description="Disordered" evidence="2">
    <location>
        <begin position="367"/>
        <end position="437"/>
    </location>
</feature>
<accession>A0A8B9XTE5</accession>
<dbReference type="InterPro" id="IPR036179">
    <property type="entry name" value="Ig-like_dom_sf"/>
</dbReference>
<reference evidence="6" key="1">
    <citation type="submission" date="2019-05" db="EMBL/GenBank/DDBJ databases">
        <authorList>
            <person name="Zhang S."/>
            <person name="Liu J."/>
        </authorList>
    </citation>
    <scope>NUCLEOTIDE SEQUENCE [LARGE SCALE GENOMIC DNA]</scope>
</reference>
<dbReference type="PANTHER" id="PTHR14334">
    <property type="entry name" value="B-CELL ANTIGEN RECEPTOR COMPLEX-ASSOCIATED PROTEIN"/>
    <property type="match status" value="1"/>
</dbReference>
<feature type="region of interest" description="Disordered" evidence="2">
    <location>
        <begin position="126"/>
        <end position="145"/>
    </location>
</feature>
<organism evidence="6 7">
    <name type="scientific">Bos mutus grunniens</name>
    <name type="common">Wild yak</name>
    <name type="synonym">Bos grunniens</name>
    <dbReference type="NCBI Taxonomy" id="30521"/>
    <lineage>
        <taxon>Eukaryota</taxon>
        <taxon>Metazoa</taxon>
        <taxon>Chordata</taxon>
        <taxon>Craniata</taxon>
        <taxon>Vertebrata</taxon>
        <taxon>Euteleostomi</taxon>
        <taxon>Mammalia</taxon>
        <taxon>Eutheria</taxon>
        <taxon>Laurasiatheria</taxon>
        <taxon>Artiodactyla</taxon>
        <taxon>Ruminantia</taxon>
        <taxon>Pecora</taxon>
        <taxon>Bovidae</taxon>
        <taxon>Bovinae</taxon>
        <taxon>Bos</taxon>
    </lineage>
</organism>
<evidence type="ECO:0000313" key="6">
    <source>
        <dbReference type="Ensembl" id="ENSBGRP00000027085.1"/>
    </source>
</evidence>
<dbReference type="SUPFAM" id="SSF48726">
    <property type="entry name" value="Immunoglobulin"/>
    <property type="match status" value="1"/>
</dbReference>
<dbReference type="Pfam" id="PF07686">
    <property type="entry name" value="V-set"/>
    <property type="match status" value="1"/>
</dbReference>
<dbReference type="InterPro" id="IPR003599">
    <property type="entry name" value="Ig_sub"/>
</dbReference>
<feature type="chain" id="PRO_5034613867" description="Ig-like domain-containing protein" evidence="4">
    <location>
        <begin position="23"/>
        <end position="437"/>
    </location>
</feature>
<dbReference type="Proteomes" id="UP000694520">
    <property type="component" value="Chromosome 8"/>
</dbReference>
<evidence type="ECO:0000256" key="1">
    <source>
        <dbReference type="ARBA" id="ARBA00023319"/>
    </source>
</evidence>
<keyword evidence="7" id="KW-1185">Reference proteome</keyword>
<name>A0A8B9XTE5_BOSMU</name>
<dbReference type="Ensembl" id="ENSBGRT00000031256.1">
    <property type="protein sequence ID" value="ENSBGRP00000027085.1"/>
    <property type="gene ID" value="ENSBGRG00000017038.1"/>
</dbReference>
<dbReference type="PANTHER" id="PTHR14334:SF3">
    <property type="entry name" value="TRANSMEMBRANE AND IMMUNOGLOBULIN DOMAIN CONTAINING 2"/>
    <property type="match status" value="1"/>
</dbReference>
<dbReference type="InterPro" id="IPR007110">
    <property type="entry name" value="Ig-like_dom"/>
</dbReference>
<sequence length="437" mass="47420">MYIKKKYCFCFMFWFLGFPACGILGPQAGTEPALPALEGQVLTSGRPGKPLCSLLGRFSLTLSPSHIHIAFRLEKKKRETEAPVTGSGAPAVVATGRVLAGLGVTYASVVGAECHLCFCGRKSVTREGKGGGGAPAGREEPEGPGMGSPGTVLVLLVQFWVLQGATGLTVQQAPKLLQVRQDSQVTLACQVMHAQAWEWLRVEWIKDADIFCQTHIINGSLSKDVCGPQGWLSWQPPGNLTLQLNHVSLNDSGLYVCGATVEIPDWEEAQGNGTQLLVKRGVWLQDHSFSGLYFAPLVTGAVAVAVFALGAGIWGRRRCRNGDAGSPIYSNVLYRPRRAPRKKAWPVERKVLDSEDQKGQSFYSISFPQRPKSHMAPKSCPSPRPIHPISAVRISPGPGSSGQPRSRGFLEVGREIRTAGEPEKTYPQRLYKDVTYS</sequence>
<dbReference type="InterPro" id="IPR013783">
    <property type="entry name" value="Ig-like_fold"/>
</dbReference>
<reference evidence="6" key="2">
    <citation type="submission" date="2025-08" db="UniProtKB">
        <authorList>
            <consortium name="Ensembl"/>
        </authorList>
    </citation>
    <scope>IDENTIFICATION</scope>
</reference>
<keyword evidence="4" id="KW-0732">Signal</keyword>
<keyword evidence="3" id="KW-1133">Transmembrane helix</keyword>
<dbReference type="PROSITE" id="PS50835">
    <property type="entry name" value="IG_LIKE"/>
    <property type="match status" value="1"/>
</dbReference>
<evidence type="ECO:0000313" key="7">
    <source>
        <dbReference type="Proteomes" id="UP000694520"/>
    </source>
</evidence>
<evidence type="ECO:0000256" key="3">
    <source>
        <dbReference type="SAM" id="Phobius"/>
    </source>
</evidence>
<feature type="compositionally biased region" description="Basic and acidic residues" evidence="2">
    <location>
        <begin position="412"/>
        <end position="437"/>
    </location>
</feature>
<feature type="domain" description="Ig-like" evidence="5">
    <location>
        <begin position="149"/>
        <end position="260"/>
    </location>
</feature>
<feature type="compositionally biased region" description="Low complexity" evidence="2">
    <location>
        <begin position="393"/>
        <end position="407"/>
    </location>
</feature>
<evidence type="ECO:0000256" key="4">
    <source>
        <dbReference type="SAM" id="SignalP"/>
    </source>
</evidence>
<reference evidence="6" key="3">
    <citation type="submission" date="2025-09" db="UniProtKB">
        <authorList>
            <consortium name="Ensembl"/>
        </authorList>
    </citation>
    <scope>IDENTIFICATION</scope>
</reference>
<dbReference type="GeneTree" id="ENSGT00390000007100"/>
<evidence type="ECO:0000259" key="5">
    <source>
        <dbReference type="PROSITE" id="PS50835"/>
    </source>
</evidence>
<keyword evidence="1" id="KW-0393">Immunoglobulin domain</keyword>
<dbReference type="GO" id="GO:0030183">
    <property type="term" value="P:B cell differentiation"/>
    <property type="evidence" value="ECO:0007669"/>
    <property type="project" value="TreeGrafter"/>
</dbReference>
<dbReference type="GO" id="GO:0009897">
    <property type="term" value="C:external side of plasma membrane"/>
    <property type="evidence" value="ECO:0007669"/>
    <property type="project" value="TreeGrafter"/>
</dbReference>
<dbReference type="GO" id="GO:0050853">
    <property type="term" value="P:B cell receptor signaling pathway"/>
    <property type="evidence" value="ECO:0007669"/>
    <property type="project" value="TreeGrafter"/>
</dbReference>
<dbReference type="Gene3D" id="2.60.40.10">
    <property type="entry name" value="Immunoglobulins"/>
    <property type="match status" value="1"/>
</dbReference>
<keyword evidence="3" id="KW-0812">Transmembrane</keyword>
<feature type="signal peptide" evidence="4">
    <location>
        <begin position="1"/>
        <end position="22"/>
    </location>
</feature>
<dbReference type="SMART" id="SM00409">
    <property type="entry name" value="IG"/>
    <property type="match status" value="1"/>
</dbReference>
<protein>
    <recommendedName>
        <fullName evidence="5">Ig-like domain-containing protein</fullName>
    </recommendedName>
</protein>
<evidence type="ECO:0000256" key="2">
    <source>
        <dbReference type="SAM" id="MobiDB-lite"/>
    </source>
</evidence>
<proteinExistence type="predicted"/>